<evidence type="ECO:0000313" key="2">
    <source>
        <dbReference type="Proteomes" id="UP001163321"/>
    </source>
</evidence>
<gene>
    <name evidence="1" type="ORF">PsorP6_017711</name>
</gene>
<dbReference type="EMBL" id="CM047590">
    <property type="protein sequence ID" value="KAI9919595.1"/>
    <property type="molecule type" value="Genomic_DNA"/>
</dbReference>
<dbReference type="Proteomes" id="UP001163321">
    <property type="component" value="Chromosome 11"/>
</dbReference>
<evidence type="ECO:0000313" key="1">
    <source>
        <dbReference type="EMBL" id="KAI9919595.1"/>
    </source>
</evidence>
<name>A0ACC0WNK0_9STRA</name>
<accession>A0ACC0WNK0</accession>
<organism evidence="1 2">
    <name type="scientific">Peronosclerospora sorghi</name>
    <dbReference type="NCBI Taxonomy" id="230839"/>
    <lineage>
        <taxon>Eukaryota</taxon>
        <taxon>Sar</taxon>
        <taxon>Stramenopiles</taxon>
        <taxon>Oomycota</taxon>
        <taxon>Peronosporomycetes</taxon>
        <taxon>Peronosporales</taxon>
        <taxon>Peronosporaceae</taxon>
        <taxon>Peronosclerospora</taxon>
    </lineage>
</organism>
<keyword evidence="2" id="KW-1185">Reference proteome</keyword>
<protein>
    <submittedName>
        <fullName evidence="1">Uncharacterized protein</fullName>
    </submittedName>
</protein>
<reference evidence="1 2" key="1">
    <citation type="journal article" date="2022" name="bioRxiv">
        <title>The genome of the oomycete Peronosclerospora sorghi, a cosmopolitan pathogen of maize and sorghum, is inflated with dispersed pseudogenes.</title>
        <authorList>
            <person name="Fletcher K."/>
            <person name="Martin F."/>
            <person name="Isakeit T."/>
            <person name="Cavanaugh K."/>
            <person name="Magill C."/>
            <person name="Michelmore R."/>
        </authorList>
    </citation>
    <scope>NUCLEOTIDE SEQUENCE [LARGE SCALE GENOMIC DNA]</scope>
    <source>
        <strain evidence="1">P6</strain>
    </source>
</reference>
<sequence length="261" mass="29079">MSLSAVQTRHGAIFFLTSVLLRTCKTVVTGFTWVASSLHGHTHHSRQHYLPLQLLPKPELPGKATIRRLATEVRLPQHGAPPRASRAKLTVDATTRHICWKECDGTRGRSSCDVPRDKISGKPRALRFTIVMITLAPQSAGNQASSYDLPSYPSSFMGAFLASQLILGRLLSQHDDAVDYHPDCTWKRHARDVLSVVVDPKTILWFHNKAFLGYGHNSKSVVVKTESLKYSRRECGIYFAKASRSLQRPGASNVVLLLRTK</sequence>
<proteinExistence type="predicted"/>
<comment type="caution">
    <text evidence="1">The sequence shown here is derived from an EMBL/GenBank/DDBJ whole genome shotgun (WGS) entry which is preliminary data.</text>
</comment>